<evidence type="ECO:0000313" key="1">
    <source>
        <dbReference type="EMBL" id="KAF2690758.1"/>
    </source>
</evidence>
<organism evidence="1 2">
    <name type="scientific">Lentithecium fluviatile CBS 122367</name>
    <dbReference type="NCBI Taxonomy" id="1168545"/>
    <lineage>
        <taxon>Eukaryota</taxon>
        <taxon>Fungi</taxon>
        <taxon>Dikarya</taxon>
        <taxon>Ascomycota</taxon>
        <taxon>Pezizomycotina</taxon>
        <taxon>Dothideomycetes</taxon>
        <taxon>Pleosporomycetidae</taxon>
        <taxon>Pleosporales</taxon>
        <taxon>Massarineae</taxon>
        <taxon>Lentitheciaceae</taxon>
        <taxon>Lentithecium</taxon>
    </lineage>
</organism>
<dbReference type="AlphaFoldDB" id="A0A6G1JK08"/>
<accession>A0A6G1JK08</accession>
<keyword evidence="2" id="KW-1185">Reference proteome</keyword>
<dbReference type="EMBL" id="MU005570">
    <property type="protein sequence ID" value="KAF2690758.1"/>
    <property type="molecule type" value="Genomic_DNA"/>
</dbReference>
<gene>
    <name evidence="1" type="ORF">K458DRAFT_382335</name>
</gene>
<sequence length="156" mass="17517">MPRTDFVAQYTKFIEPKLKDQLSDKKTSLYNTIEKASGAGKAGDHEAGTLEVEQFLKYVQGVYITVTKTLTKMNLVKLMDKTMRHGQIESLGSKMETILGTSELVPIFEFRELAPVLGSAFGAAMGSYENKVIEYHKQFAKRSIDVQEVADMLQEE</sequence>
<name>A0A6G1JK08_9PLEO</name>
<dbReference type="Proteomes" id="UP000799291">
    <property type="component" value="Unassembled WGS sequence"/>
</dbReference>
<dbReference type="OrthoDB" id="5150738at2759"/>
<proteinExistence type="predicted"/>
<reference evidence="1" key="1">
    <citation type="journal article" date="2020" name="Stud. Mycol.">
        <title>101 Dothideomycetes genomes: a test case for predicting lifestyles and emergence of pathogens.</title>
        <authorList>
            <person name="Haridas S."/>
            <person name="Albert R."/>
            <person name="Binder M."/>
            <person name="Bloem J."/>
            <person name="Labutti K."/>
            <person name="Salamov A."/>
            <person name="Andreopoulos B."/>
            <person name="Baker S."/>
            <person name="Barry K."/>
            <person name="Bills G."/>
            <person name="Bluhm B."/>
            <person name="Cannon C."/>
            <person name="Castanera R."/>
            <person name="Culley D."/>
            <person name="Daum C."/>
            <person name="Ezra D."/>
            <person name="Gonzalez J."/>
            <person name="Henrissat B."/>
            <person name="Kuo A."/>
            <person name="Liang C."/>
            <person name="Lipzen A."/>
            <person name="Lutzoni F."/>
            <person name="Magnuson J."/>
            <person name="Mondo S."/>
            <person name="Nolan M."/>
            <person name="Ohm R."/>
            <person name="Pangilinan J."/>
            <person name="Park H.-J."/>
            <person name="Ramirez L."/>
            <person name="Alfaro M."/>
            <person name="Sun H."/>
            <person name="Tritt A."/>
            <person name="Yoshinaga Y."/>
            <person name="Zwiers L.-H."/>
            <person name="Turgeon B."/>
            <person name="Goodwin S."/>
            <person name="Spatafora J."/>
            <person name="Crous P."/>
            <person name="Grigoriev I."/>
        </authorList>
    </citation>
    <scope>NUCLEOTIDE SEQUENCE</scope>
    <source>
        <strain evidence="1">CBS 122367</strain>
    </source>
</reference>
<evidence type="ECO:0000313" key="2">
    <source>
        <dbReference type="Proteomes" id="UP000799291"/>
    </source>
</evidence>
<protein>
    <submittedName>
        <fullName evidence="1">Uncharacterized protein</fullName>
    </submittedName>
</protein>